<proteinExistence type="predicted"/>
<evidence type="ECO:0000313" key="3">
    <source>
        <dbReference type="Proteomes" id="UP000621500"/>
    </source>
</evidence>
<evidence type="ECO:0000259" key="1">
    <source>
        <dbReference type="Pfam" id="PF00149"/>
    </source>
</evidence>
<gene>
    <name evidence="2" type="ORF">Pma05_54750</name>
</gene>
<dbReference type="Proteomes" id="UP000621500">
    <property type="component" value="Unassembled WGS sequence"/>
</dbReference>
<dbReference type="InterPro" id="IPR029052">
    <property type="entry name" value="Metallo-depent_PP-like"/>
</dbReference>
<dbReference type="InterPro" id="IPR004843">
    <property type="entry name" value="Calcineurin-like_PHP"/>
</dbReference>
<dbReference type="RefSeq" id="WP_203860323.1">
    <property type="nucleotide sequence ID" value="NZ_BAAAZQ010000031.1"/>
</dbReference>
<dbReference type="Pfam" id="PF00149">
    <property type="entry name" value="Metallophos"/>
    <property type="match status" value="1"/>
</dbReference>
<protein>
    <recommendedName>
        <fullName evidence="1">Calcineurin-like phosphoesterase domain-containing protein</fullName>
    </recommendedName>
</protein>
<reference evidence="2 3" key="1">
    <citation type="submission" date="2021-01" db="EMBL/GenBank/DDBJ databases">
        <title>Whole genome shotgun sequence of Plantactinospora mayteni NBRC 109088.</title>
        <authorList>
            <person name="Komaki H."/>
            <person name="Tamura T."/>
        </authorList>
    </citation>
    <scope>NUCLEOTIDE SEQUENCE [LARGE SCALE GENOMIC DNA]</scope>
    <source>
        <strain evidence="2 3">NBRC 109088</strain>
    </source>
</reference>
<organism evidence="2 3">
    <name type="scientific">Plantactinospora mayteni</name>
    <dbReference type="NCBI Taxonomy" id="566021"/>
    <lineage>
        <taxon>Bacteria</taxon>
        <taxon>Bacillati</taxon>
        <taxon>Actinomycetota</taxon>
        <taxon>Actinomycetes</taxon>
        <taxon>Micromonosporales</taxon>
        <taxon>Micromonosporaceae</taxon>
        <taxon>Plantactinospora</taxon>
    </lineage>
</organism>
<evidence type="ECO:0000313" key="2">
    <source>
        <dbReference type="EMBL" id="GIG98902.1"/>
    </source>
</evidence>
<dbReference type="Gene3D" id="3.60.21.10">
    <property type="match status" value="1"/>
</dbReference>
<dbReference type="SUPFAM" id="SSF56300">
    <property type="entry name" value="Metallo-dependent phosphatases"/>
    <property type="match status" value="1"/>
</dbReference>
<dbReference type="EMBL" id="BONX01000038">
    <property type="protein sequence ID" value="GIG98902.1"/>
    <property type="molecule type" value="Genomic_DNA"/>
</dbReference>
<feature type="domain" description="Calcineurin-like phosphoesterase" evidence="1">
    <location>
        <begin position="47"/>
        <end position="240"/>
    </location>
</feature>
<sequence>MRIIGRDVEPVTEIAYRRARSGGGTETARLTVGRLAVGQLPTGCDAVLVTGDLQGVTPSPWGGPPVLLGVALGDYLSVWAEQELIPPPARLAVVLAGDLYCAPTADRRGASGEVADVWWALASVGCRLIVGVAGNHDVVASDQLAELGPAAALLDGDWIDHGGVRFAGVGNIVGDPRRPGRRSEQSQLARLGAALTGRPSVLVLHEGPPGEHIDQPGNPVIGAHLREHPPTLTVCGHVHWEAPLARLGAGHVLNVDGRAILLTPQPD</sequence>
<accession>A0ABQ4EW40</accession>
<comment type="caution">
    <text evidence="2">The sequence shown here is derived from an EMBL/GenBank/DDBJ whole genome shotgun (WGS) entry which is preliminary data.</text>
</comment>
<keyword evidence="3" id="KW-1185">Reference proteome</keyword>
<name>A0ABQ4EW40_9ACTN</name>